<evidence type="ECO:0000256" key="6">
    <source>
        <dbReference type="SAM" id="MobiDB-lite"/>
    </source>
</evidence>
<dbReference type="InterPro" id="IPR013762">
    <property type="entry name" value="Integrase-like_cat_sf"/>
</dbReference>
<feature type="region of interest" description="Disordered" evidence="6">
    <location>
        <begin position="499"/>
        <end position="568"/>
    </location>
</feature>
<proteinExistence type="inferred from homology"/>
<evidence type="ECO:0000313" key="9">
    <source>
        <dbReference type="EMBL" id="CAG7643370.1"/>
    </source>
</evidence>
<gene>
    <name evidence="9" type="ORF">SBRY_30797</name>
</gene>
<dbReference type="PROSITE" id="PS00356">
    <property type="entry name" value="HTH_LACI_1"/>
    <property type="match status" value="1"/>
</dbReference>
<dbReference type="CDD" id="cd01392">
    <property type="entry name" value="HTH_LacI"/>
    <property type="match status" value="1"/>
</dbReference>
<dbReference type="InterPro" id="IPR044068">
    <property type="entry name" value="CB"/>
</dbReference>
<dbReference type="SUPFAM" id="SSF56349">
    <property type="entry name" value="DNA breaking-rejoining enzymes"/>
    <property type="match status" value="2"/>
</dbReference>
<dbReference type="GO" id="GO:0015074">
    <property type="term" value="P:DNA integration"/>
    <property type="evidence" value="ECO:0007669"/>
    <property type="project" value="UniProtKB-KW"/>
</dbReference>
<dbReference type="Gene3D" id="1.10.150.130">
    <property type="match status" value="1"/>
</dbReference>
<dbReference type="InterPro" id="IPR002104">
    <property type="entry name" value="Integrase_catalytic"/>
</dbReference>
<keyword evidence="4" id="KW-0233">DNA recombination</keyword>
<dbReference type="AntiFam" id="ANF00011">
    <property type="entry name" value="tRNA translation"/>
</dbReference>
<dbReference type="InterPro" id="IPR010998">
    <property type="entry name" value="Integrase_recombinase_N"/>
</dbReference>
<evidence type="ECO:0000256" key="5">
    <source>
        <dbReference type="PROSITE-ProRule" id="PRU01248"/>
    </source>
</evidence>
<dbReference type="EMBL" id="CAJVAX010000017">
    <property type="protein sequence ID" value="CAG7643370.1"/>
    <property type="molecule type" value="Genomic_DNA"/>
</dbReference>
<dbReference type="InterPro" id="IPR004107">
    <property type="entry name" value="Integrase_SAM-like_N"/>
</dbReference>
<dbReference type="PROSITE" id="PS50932">
    <property type="entry name" value="HTH_LACI_2"/>
    <property type="match status" value="1"/>
</dbReference>
<dbReference type="Pfam" id="PF00356">
    <property type="entry name" value="LacI"/>
    <property type="match status" value="1"/>
</dbReference>
<feature type="domain" description="Core-binding (CB)" evidence="8">
    <location>
        <begin position="65"/>
        <end position="145"/>
    </location>
</feature>
<name>A0A9W4H1P0_9ACTN</name>
<evidence type="ECO:0000313" key="10">
    <source>
        <dbReference type="Proteomes" id="UP001153328"/>
    </source>
</evidence>
<dbReference type="PANTHER" id="PTHR30629:SF6">
    <property type="entry name" value="PROPHAGE INTEGRASE INTA-RELATED"/>
    <property type="match status" value="1"/>
</dbReference>
<dbReference type="SUPFAM" id="SSF47413">
    <property type="entry name" value="lambda repressor-like DNA-binding domains"/>
    <property type="match status" value="1"/>
</dbReference>
<dbReference type="Pfam" id="PF00589">
    <property type="entry name" value="Phage_integrase"/>
    <property type="match status" value="1"/>
</dbReference>
<protein>
    <submittedName>
        <fullName evidence="9">Transcriptional regulator, LacI family</fullName>
    </submittedName>
</protein>
<dbReference type="PANTHER" id="PTHR30629">
    <property type="entry name" value="PROPHAGE INTEGRASE"/>
    <property type="match status" value="1"/>
</dbReference>
<organism evidence="9 10">
    <name type="scientific">Actinacidiphila bryophytorum</name>
    <dbReference type="NCBI Taxonomy" id="1436133"/>
    <lineage>
        <taxon>Bacteria</taxon>
        <taxon>Bacillati</taxon>
        <taxon>Actinomycetota</taxon>
        <taxon>Actinomycetes</taxon>
        <taxon>Kitasatosporales</taxon>
        <taxon>Streptomycetaceae</taxon>
        <taxon>Actinacidiphila</taxon>
    </lineage>
</organism>
<dbReference type="SMART" id="SM00354">
    <property type="entry name" value="HTH_LACI"/>
    <property type="match status" value="1"/>
</dbReference>
<evidence type="ECO:0000259" key="8">
    <source>
        <dbReference type="PROSITE" id="PS51900"/>
    </source>
</evidence>
<evidence type="ECO:0000256" key="3">
    <source>
        <dbReference type="ARBA" id="ARBA00023125"/>
    </source>
</evidence>
<dbReference type="GO" id="GO:0006355">
    <property type="term" value="P:regulation of DNA-templated transcription"/>
    <property type="evidence" value="ECO:0007669"/>
    <property type="project" value="InterPro"/>
</dbReference>
<accession>A0A9W4H1P0</accession>
<dbReference type="InterPro" id="IPR050808">
    <property type="entry name" value="Phage_Integrase"/>
</dbReference>
<evidence type="ECO:0000256" key="4">
    <source>
        <dbReference type="ARBA" id="ARBA00023172"/>
    </source>
</evidence>
<dbReference type="Proteomes" id="UP001153328">
    <property type="component" value="Unassembled WGS sequence"/>
</dbReference>
<dbReference type="InterPro" id="IPR011010">
    <property type="entry name" value="DNA_brk_join_enz"/>
</dbReference>
<dbReference type="InterPro" id="IPR010982">
    <property type="entry name" value="Lambda_DNA-bd_dom_sf"/>
</dbReference>
<sequence length="599" mass="67002">MGYGEKRGDYWRARYKIAPGKYRTVADANGEVLRFRTKRAAEQAANEEEAKVRGGRWHDPAAARITFGEYANRWFTLQDLALSTMQNYRRHIEEHLLPYFNDLEVGEINRHHVEQWERQERGRGYAPATLKTWRSTLHLVLGDAVDDGLRETNPAARRRGRGKRAGRSRNRGPEKVITDALGILLIAERAALLTGRDDEFVALVTKGYTGIRWGELMGLEAQFIRPGSLRVEWQLYELDGGEFHRCPPKDDSYRTIDTPDFLSGLLSRHVAAKRPEPCGCHDLRYAFNGYSSANGAARRPGAKIVDVARKAGVSAGTVSNVLNWPDSVSEDTRARVEAAIAELGYVRNASSGELAPHWRRSGFASWLFYPATTGSYPTRAPSDAHPVPLLAEPWPGIPARGRGAAQRAQACWVPIAPGLTPHGLRHTHRTIMEEAGTPPKLMDERLGHEDGSVQARYSHVTPRMRARLMDALTEQWEEALDIRRTMSPGSPVAALDALLRSGERPGQRVEEERPRPRSSPNFLPRPPRNAVRGGLPNRKTAPHLRVHQSGWRDLNPRPLRPERSALPSCATPRCNGDYFSGPRAGGEIRFRWGWGRGSG</sequence>
<evidence type="ECO:0000259" key="7">
    <source>
        <dbReference type="PROSITE" id="PS50932"/>
    </source>
</evidence>
<reference evidence="9" key="1">
    <citation type="submission" date="2021-06" db="EMBL/GenBank/DDBJ databases">
        <authorList>
            <person name="Arsene-Ploetze F."/>
        </authorList>
    </citation>
    <scope>NUCLEOTIDE SEQUENCE</scope>
    <source>
        <strain evidence="9">SBRY1</strain>
    </source>
</reference>
<comment type="similarity">
    <text evidence="1">Belongs to the 'phage' integrase family.</text>
</comment>
<dbReference type="GO" id="GO:0006310">
    <property type="term" value="P:DNA recombination"/>
    <property type="evidence" value="ECO:0007669"/>
    <property type="project" value="UniProtKB-KW"/>
</dbReference>
<comment type="caution">
    <text evidence="9">The sequence shown here is derived from an EMBL/GenBank/DDBJ whole genome shotgun (WGS) entry which is preliminary data.</text>
</comment>
<feature type="region of interest" description="Disordered" evidence="6">
    <location>
        <begin position="151"/>
        <end position="171"/>
    </location>
</feature>
<evidence type="ECO:0000256" key="2">
    <source>
        <dbReference type="ARBA" id="ARBA00022908"/>
    </source>
</evidence>
<dbReference type="Gene3D" id="1.10.260.40">
    <property type="entry name" value="lambda repressor-like DNA-binding domains"/>
    <property type="match status" value="1"/>
</dbReference>
<dbReference type="InterPro" id="IPR000843">
    <property type="entry name" value="HTH_LacI"/>
</dbReference>
<dbReference type="Gene3D" id="1.10.443.10">
    <property type="entry name" value="Intergrase catalytic core"/>
    <property type="match status" value="1"/>
</dbReference>
<feature type="domain" description="HTH lacI-type" evidence="7">
    <location>
        <begin position="302"/>
        <end position="356"/>
    </location>
</feature>
<keyword evidence="3 5" id="KW-0238">DNA-binding</keyword>
<dbReference type="PROSITE" id="PS51900">
    <property type="entry name" value="CB"/>
    <property type="match status" value="1"/>
</dbReference>
<keyword evidence="2" id="KW-0229">DNA integration</keyword>
<dbReference type="AlphaFoldDB" id="A0A9W4H1P0"/>
<evidence type="ECO:0000256" key="1">
    <source>
        <dbReference type="ARBA" id="ARBA00008857"/>
    </source>
</evidence>
<dbReference type="GO" id="GO:0003677">
    <property type="term" value="F:DNA binding"/>
    <property type="evidence" value="ECO:0007669"/>
    <property type="project" value="UniProtKB-UniRule"/>
</dbReference>
<dbReference type="Pfam" id="PF14659">
    <property type="entry name" value="Phage_int_SAM_3"/>
    <property type="match status" value="1"/>
</dbReference>
<feature type="compositionally biased region" description="Basic and acidic residues" evidence="6">
    <location>
        <begin position="501"/>
        <end position="515"/>
    </location>
</feature>
<keyword evidence="10" id="KW-1185">Reference proteome</keyword>
<feature type="compositionally biased region" description="Basic residues" evidence="6">
    <location>
        <begin position="156"/>
        <end position="170"/>
    </location>
</feature>